<proteinExistence type="predicted"/>
<evidence type="ECO:0000313" key="2">
    <source>
        <dbReference type="Proteomes" id="UP000198640"/>
    </source>
</evidence>
<evidence type="ECO:0000313" key="1">
    <source>
        <dbReference type="EMBL" id="SDZ05404.1"/>
    </source>
</evidence>
<dbReference type="Proteomes" id="UP000198640">
    <property type="component" value="Unassembled WGS sequence"/>
</dbReference>
<gene>
    <name evidence="1" type="ORF">SAMN05421881_11163</name>
</gene>
<accession>A0A1H3PVT9</accession>
<name>A0A1H3PVT9_9PROT</name>
<protein>
    <submittedName>
        <fullName evidence="1">Uncharacterized protein</fullName>
    </submittedName>
</protein>
<dbReference type="EMBL" id="FNOY01000116">
    <property type="protein sequence ID" value="SDZ05404.1"/>
    <property type="molecule type" value="Genomic_DNA"/>
</dbReference>
<dbReference type="AlphaFoldDB" id="A0A1H3PVT9"/>
<sequence>MGNKAIVGCGEARTAPPTDGCHVQGKRCGSFVTAPYGLEGADHGE</sequence>
<organism evidence="1 2">
    <name type="scientific">Nitrosomonas halophila</name>
    <dbReference type="NCBI Taxonomy" id="44576"/>
    <lineage>
        <taxon>Bacteria</taxon>
        <taxon>Pseudomonadati</taxon>
        <taxon>Pseudomonadota</taxon>
        <taxon>Betaproteobacteria</taxon>
        <taxon>Nitrosomonadales</taxon>
        <taxon>Nitrosomonadaceae</taxon>
        <taxon>Nitrosomonas</taxon>
    </lineage>
</organism>
<keyword evidence="2" id="KW-1185">Reference proteome</keyword>
<reference evidence="1 2" key="1">
    <citation type="submission" date="2016-10" db="EMBL/GenBank/DDBJ databases">
        <authorList>
            <person name="de Groot N.N."/>
        </authorList>
    </citation>
    <scope>NUCLEOTIDE SEQUENCE [LARGE SCALE GENOMIC DNA]</scope>
    <source>
        <strain evidence="1 2">Nm1</strain>
    </source>
</reference>